<evidence type="ECO:0000256" key="1">
    <source>
        <dbReference type="ARBA" id="ARBA00022490"/>
    </source>
</evidence>
<feature type="binding site" evidence="7 8">
    <location>
        <position position="55"/>
    </location>
    <ligand>
        <name>S-adenosyl-L-methionine</name>
        <dbReference type="ChEBI" id="CHEBI:59789"/>
    </ligand>
</feature>
<dbReference type="Gene3D" id="1.10.8.100">
    <property type="entry name" value="Ribosomal RNA adenine dimethylase-like, domain 2"/>
    <property type="match status" value="1"/>
</dbReference>
<protein>
    <recommendedName>
        <fullName evidence="7">Ribosomal RNA small subunit methyltransferase A</fullName>
        <ecNumber evidence="7">2.1.1.182</ecNumber>
    </recommendedName>
    <alternativeName>
        <fullName evidence="7">16S rRNA (adenine(1518)-N(6)/adenine(1519)-N(6))-dimethyltransferase</fullName>
    </alternativeName>
    <alternativeName>
        <fullName evidence="7">16S rRNA dimethyladenosine transferase</fullName>
    </alternativeName>
    <alternativeName>
        <fullName evidence="7">16S rRNA dimethylase</fullName>
    </alternativeName>
    <alternativeName>
        <fullName evidence="7">S-adenosylmethionine-6-N', N'-adenosyl(rRNA) dimethyltransferase</fullName>
    </alternativeName>
</protein>
<evidence type="ECO:0000256" key="2">
    <source>
        <dbReference type="ARBA" id="ARBA00022552"/>
    </source>
</evidence>
<dbReference type="PATRIC" id="fig|1216932.3.peg.328"/>
<dbReference type="OrthoDB" id="9814755at2"/>
<dbReference type="InterPro" id="IPR001737">
    <property type="entry name" value="KsgA/Erm"/>
</dbReference>
<keyword evidence="4 7" id="KW-0808">Transferase</keyword>
<dbReference type="eggNOG" id="COG0030">
    <property type="taxonomic scope" value="Bacteria"/>
</dbReference>
<evidence type="ECO:0000256" key="6">
    <source>
        <dbReference type="ARBA" id="ARBA00022884"/>
    </source>
</evidence>
<keyword evidence="6 7" id="KW-0694">RNA-binding</keyword>
<dbReference type="InterPro" id="IPR023165">
    <property type="entry name" value="rRNA_Ade_diMease-like_C"/>
</dbReference>
<dbReference type="PROSITE" id="PS51689">
    <property type="entry name" value="SAM_RNA_A_N6_MT"/>
    <property type="match status" value="1"/>
</dbReference>
<dbReference type="AlphaFoldDB" id="W6SD23"/>
<keyword evidence="3 7" id="KW-0489">Methyltransferase</keyword>
<evidence type="ECO:0000256" key="3">
    <source>
        <dbReference type="ARBA" id="ARBA00022603"/>
    </source>
</evidence>
<feature type="binding site" evidence="7 8">
    <location>
        <position position="101"/>
    </location>
    <ligand>
        <name>S-adenosyl-L-methionine</name>
        <dbReference type="ChEBI" id="CHEBI:59789"/>
    </ligand>
</feature>
<feature type="domain" description="Ribosomal RNA adenine methylase transferase N-terminal" evidence="9">
    <location>
        <begin position="35"/>
        <end position="207"/>
    </location>
</feature>
<proteinExistence type="inferred from homology"/>
<feature type="binding site" evidence="7 8">
    <location>
        <position position="122"/>
    </location>
    <ligand>
        <name>S-adenosyl-L-methionine</name>
        <dbReference type="ChEBI" id="CHEBI:59789"/>
    </ligand>
</feature>
<feature type="binding site" evidence="7 8">
    <location>
        <position position="28"/>
    </location>
    <ligand>
        <name>S-adenosyl-L-methionine</name>
        <dbReference type="ChEBI" id="CHEBI:59789"/>
    </ligand>
</feature>
<dbReference type="FunFam" id="3.40.50.150:FF:000023">
    <property type="entry name" value="Ribosomal RNA small subunit methyltransferase A"/>
    <property type="match status" value="1"/>
</dbReference>
<evidence type="ECO:0000256" key="7">
    <source>
        <dbReference type="HAMAP-Rule" id="MF_00607"/>
    </source>
</evidence>
<feature type="binding site" evidence="7 8">
    <location>
        <position position="30"/>
    </location>
    <ligand>
        <name>S-adenosyl-L-methionine</name>
        <dbReference type="ChEBI" id="CHEBI:59789"/>
    </ligand>
</feature>
<dbReference type="FunFam" id="1.10.8.100:FF:000001">
    <property type="entry name" value="Ribosomal RNA small subunit methyltransferase A"/>
    <property type="match status" value="1"/>
</dbReference>
<name>W6SD23_9CLOT</name>
<dbReference type="SUPFAM" id="SSF53335">
    <property type="entry name" value="S-adenosyl-L-methionine-dependent methyltransferases"/>
    <property type="match status" value="1"/>
</dbReference>
<dbReference type="GO" id="GO:0005829">
    <property type="term" value="C:cytosol"/>
    <property type="evidence" value="ECO:0007669"/>
    <property type="project" value="TreeGrafter"/>
</dbReference>
<dbReference type="EC" id="2.1.1.182" evidence="7"/>
<dbReference type="HAMAP" id="MF_00607">
    <property type="entry name" value="16SrRNA_methyltr_A"/>
    <property type="match status" value="1"/>
</dbReference>
<dbReference type="PANTHER" id="PTHR11727">
    <property type="entry name" value="DIMETHYLADENOSINE TRANSFERASE"/>
    <property type="match status" value="1"/>
</dbReference>
<keyword evidence="1 7" id="KW-0963">Cytoplasm</keyword>
<organism evidence="10 11">
    <name type="scientific">Clostridium bornimense</name>
    <dbReference type="NCBI Taxonomy" id="1216932"/>
    <lineage>
        <taxon>Bacteria</taxon>
        <taxon>Bacillati</taxon>
        <taxon>Bacillota</taxon>
        <taxon>Clostridia</taxon>
        <taxon>Eubacteriales</taxon>
        <taxon>Clostridiaceae</taxon>
        <taxon>Clostridium</taxon>
    </lineage>
</organism>
<keyword evidence="11" id="KW-1185">Reference proteome</keyword>
<dbReference type="NCBIfam" id="TIGR00755">
    <property type="entry name" value="ksgA"/>
    <property type="match status" value="1"/>
</dbReference>
<sequence length="284" mass="32589">MNQRKDVIDTADVVKKYGFKFTKSLGQNFLIDHNVIDQIVEGAGVSSEDTVIEIGPGVGTLTKELLKRAKKVIAIEIDSDLIPILSEELKEHNNFQLIHQDAMKVDFNKIIEENENVKVVANLPYYVTTPIITNLLNAKYKFKSITVMIQKEVAERMNSEPNCKDYGSLSLLVQYYCDTKIIMKVPPMCFIPRPKVDSIVIRLDRLEETRVTVDDEKLFFRVIRDSFNMRRKTLWNGMKNIGLDKEKLEEAFKDSGIDQKRRGETLTIQEFADLANAINKKINN</sequence>
<evidence type="ECO:0000259" key="9">
    <source>
        <dbReference type="SMART" id="SM00650"/>
    </source>
</evidence>
<dbReference type="EMBL" id="HG917868">
    <property type="protein sequence ID" value="CDM67515.1"/>
    <property type="molecule type" value="Genomic_DNA"/>
</dbReference>
<dbReference type="InterPro" id="IPR011530">
    <property type="entry name" value="rRNA_adenine_dimethylase"/>
</dbReference>
<dbReference type="CDD" id="cd02440">
    <property type="entry name" value="AdoMet_MTases"/>
    <property type="match status" value="1"/>
</dbReference>
<dbReference type="Gene3D" id="3.40.50.150">
    <property type="entry name" value="Vaccinia Virus protein VP39"/>
    <property type="match status" value="1"/>
</dbReference>
<gene>
    <name evidence="7 10" type="primary">rsmA</name>
    <name evidence="7" type="synonym">ksgA</name>
    <name evidence="10" type="ORF">CM240_0348</name>
</gene>
<evidence type="ECO:0000256" key="8">
    <source>
        <dbReference type="PROSITE-ProRule" id="PRU01026"/>
    </source>
</evidence>
<dbReference type="InterPro" id="IPR020596">
    <property type="entry name" value="rRNA_Ade_Mease_Trfase_CS"/>
</dbReference>
<keyword evidence="5 7" id="KW-0949">S-adenosyl-L-methionine</keyword>
<evidence type="ECO:0000256" key="5">
    <source>
        <dbReference type="ARBA" id="ARBA00022691"/>
    </source>
</evidence>
<comment type="subcellular location">
    <subcellularLocation>
        <location evidence="7">Cytoplasm</location>
    </subcellularLocation>
</comment>
<comment type="function">
    <text evidence="7">Specifically dimethylates two adjacent adenosines (A1518 and A1519) in the loop of a conserved hairpin near the 3'-end of 16S rRNA in the 30S particle. May play a critical role in biogenesis of 30S subunits.</text>
</comment>
<dbReference type="KEGG" id="clt:CM240_0348"/>
<dbReference type="PANTHER" id="PTHR11727:SF7">
    <property type="entry name" value="DIMETHYLADENOSINE TRANSFERASE-RELATED"/>
    <property type="match status" value="1"/>
</dbReference>
<dbReference type="InterPro" id="IPR029063">
    <property type="entry name" value="SAM-dependent_MTases_sf"/>
</dbReference>
<dbReference type="GO" id="GO:0003723">
    <property type="term" value="F:RNA binding"/>
    <property type="evidence" value="ECO:0007669"/>
    <property type="project" value="UniProtKB-UniRule"/>
</dbReference>
<dbReference type="HOGENOM" id="CLU_041220_0_0_9"/>
<dbReference type="STRING" id="1216932.CM240_0348"/>
<dbReference type="InterPro" id="IPR020598">
    <property type="entry name" value="rRNA_Ade_methylase_Trfase_N"/>
</dbReference>
<comment type="similarity">
    <text evidence="7">Belongs to the class I-like SAM-binding methyltransferase superfamily. rRNA adenine N(6)-methyltransferase family. RsmA subfamily.</text>
</comment>
<dbReference type="PROSITE" id="PS01131">
    <property type="entry name" value="RRNA_A_DIMETH"/>
    <property type="match status" value="1"/>
</dbReference>
<evidence type="ECO:0000313" key="10">
    <source>
        <dbReference type="EMBL" id="CDM67515.1"/>
    </source>
</evidence>
<accession>W6SD23</accession>
<dbReference type="RefSeq" id="WP_044035955.1">
    <property type="nucleotide sequence ID" value="NZ_HG917868.1"/>
</dbReference>
<evidence type="ECO:0000313" key="11">
    <source>
        <dbReference type="Proteomes" id="UP000019426"/>
    </source>
</evidence>
<keyword evidence="2 7" id="KW-0698">rRNA processing</keyword>
<dbReference type="GO" id="GO:0052908">
    <property type="term" value="F:16S rRNA (adenine(1518)-N(6)/adenine(1519)-N(6))-dimethyltransferase activity"/>
    <property type="evidence" value="ECO:0007669"/>
    <property type="project" value="UniProtKB-EC"/>
</dbReference>
<evidence type="ECO:0000256" key="4">
    <source>
        <dbReference type="ARBA" id="ARBA00022679"/>
    </source>
</evidence>
<dbReference type="Proteomes" id="UP000019426">
    <property type="component" value="Chromosome M2/40_rep1"/>
</dbReference>
<dbReference type="Pfam" id="PF00398">
    <property type="entry name" value="RrnaAD"/>
    <property type="match status" value="1"/>
</dbReference>
<dbReference type="SMART" id="SM00650">
    <property type="entry name" value="rADc"/>
    <property type="match status" value="1"/>
</dbReference>
<feature type="binding site" evidence="7 8">
    <location>
        <position position="76"/>
    </location>
    <ligand>
        <name>S-adenosyl-L-methionine</name>
        <dbReference type="ChEBI" id="CHEBI:59789"/>
    </ligand>
</feature>
<reference evidence="10 11" key="1">
    <citation type="submission" date="2013-11" db="EMBL/GenBank/DDBJ databases">
        <title>Complete genome sequence of Clostridum sp. M2/40.</title>
        <authorList>
            <person name="Wibberg D."/>
            <person name="Puehler A."/>
            <person name="Schlueter A."/>
        </authorList>
    </citation>
    <scope>NUCLEOTIDE SEQUENCE [LARGE SCALE GENOMIC DNA]</scope>
    <source>
        <strain evidence="11">M2/40</strain>
    </source>
</reference>
<comment type="catalytic activity">
    <reaction evidence="7">
        <text>adenosine(1518)/adenosine(1519) in 16S rRNA + 4 S-adenosyl-L-methionine = N(6)-dimethyladenosine(1518)/N(6)-dimethyladenosine(1519) in 16S rRNA + 4 S-adenosyl-L-homocysteine + 4 H(+)</text>
        <dbReference type="Rhea" id="RHEA:19609"/>
        <dbReference type="Rhea" id="RHEA-COMP:10232"/>
        <dbReference type="Rhea" id="RHEA-COMP:10233"/>
        <dbReference type="ChEBI" id="CHEBI:15378"/>
        <dbReference type="ChEBI" id="CHEBI:57856"/>
        <dbReference type="ChEBI" id="CHEBI:59789"/>
        <dbReference type="ChEBI" id="CHEBI:74411"/>
        <dbReference type="ChEBI" id="CHEBI:74493"/>
        <dbReference type="EC" id="2.1.1.182"/>
    </reaction>
</comment>